<protein>
    <submittedName>
        <fullName evidence="1">Uncharacterized protein</fullName>
    </submittedName>
</protein>
<organism evidence="1 2">
    <name type="scientific">Entomophthora muscae</name>
    <dbReference type="NCBI Taxonomy" id="34485"/>
    <lineage>
        <taxon>Eukaryota</taxon>
        <taxon>Fungi</taxon>
        <taxon>Fungi incertae sedis</taxon>
        <taxon>Zoopagomycota</taxon>
        <taxon>Entomophthoromycotina</taxon>
        <taxon>Entomophthoromycetes</taxon>
        <taxon>Entomophthorales</taxon>
        <taxon>Entomophthoraceae</taxon>
        <taxon>Entomophthora</taxon>
    </lineage>
</organism>
<evidence type="ECO:0000313" key="2">
    <source>
        <dbReference type="Proteomes" id="UP001165960"/>
    </source>
</evidence>
<evidence type="ECO:0000313" key="1">
    <source>
        <dbReference type="EMBL" id="KAJ9068827.1"/>
    </source>
</evidence>
<sequence length="65" mass="7196">MPPPSPPMPDVDLESPAATTTFPQQPQGPRQDPQGTLSSQKTETSIYLDAAEREVDRLMHQLHNN</sequence>
<proteinExistence type="predicted"/>
<keyword evidence="2" id="KW-1185">Reference proteome</keyword>
<dbReference type="Proteomes" id="UP001165960">
    <property type="component" value="Unassembled WGS sequence"/>
</dbReference>
<reference evidence="1" key="1">
    <citation type="submission" date="2022-04" db="EMBL/GenBank/DDBJ databases">
        <title>Genome of the entomopathogenic fungus Entomophthora muscae.</title>
        <authorList>
            <person name="Elya C."/>
            <person name="Lovett B.R."/>
            <person name="Lee E."/>
            <person name="Macias A.M."/>
            <person name="Hajek A.E."/>
            <person name="De Bivort B.L."/>
            <person name="Kasson M.T."/>
            <person name="De Fine Licht H.H."/>
            <person name="Stajich J.E."/>
        </authorList>
    </citation>
    <scope>NUCLEOTIDE SEQUENCE</scope>
    <source>
        <strain evidence="1">Berkeley</strain>
    </source>
</reference>
<comment type="caution">
    <text evidence="1">The sequence shown here is derived from an EMBL/GenBank/DDBJ whole genome shotgun (WGS) entry which is preliminary data.</text>
</comment>
<name>A0ACC2T2L8_9FUNG</name>
<accession>A0ACC2T2L8</accession>
<gene>
    <name evidence="1" type="ORF">DSO57_1024796</name>
</gene>
<dbReference type="EMBL" id="QTSX02003686">
    <property type="protein sequence ID" value="KAJ9068827.1"/>
    <property type="molecule type" value="Genomic_DNA"/>
</dbReference>